<proteinExistence type="predicted"/>
<dbReference type="InterPro" id="IPR032710">
    <property type="entry name" value="NTF2-like_dom_sf"/>
</dbReference>
<dbReference type="EMBL" id="PKUS01000033">
    <property type="protein sequence ID" value="PLW67225.1"/>
    <property type="molecule type" value="Genomic_DNA"/>
</dbReference>
<feature type="domain" description="SnoaL-like" evidence="1">
    <location>
        <begin position="6"/>
        <end position="127"/>
    </location>
</feature>
<dbReference type="Pfam" id="PF13577">
    <property type="entry name" value="SnoaL_4"/>
    <property type="match status" value="1"/>
</dbReference>
<dbReference type="Proteomes" id="UP000235005">
    <property type="component" value="Unassembled WGS sequence"/>
</dbReference>
<organism evidence="2 3">
    <name type="scientific">Pseudohalioglobus lutimaris</name>
    <dbReference type="NCBI Taxonomy" id="1737061"/>
    <lineage>
        <taxon>Bacteria</taxon>
        <taxon>Pseudomonadati</taxon>
        <taxon>Pseudomonadota</taxon>
        <taxon>Gammaproteobacteria</taxon>
        <taxon>Cellvibrionales</taxon>
        <taxon>Halieaceae</taxon>
        <taxon>Pseudohalioglobus</taxon>
    </lineage>
</organism>
<dbReference type="OrthoDB" id="2860904at2"/>
<reference evidence="2 3" key="1">
    <citation type="submission" date="2018-01" db="EMBL/GenBank/DDBJ databases">
        <title>The draft genome sequence of Halioglobus lutimaris HF004.</title>
        <authorList>
            <person name="Du Z.-J."/>
            <person name="Shi M.-J."/>
        </authorList>
    </citation>
    <scope>NUCLEOTIDE SEQUENCE [LARGE SCALE GENOMIC DNA]</scope>
    <source>
        <strain evidence="2 3">HF004</strain>
    </source>
</reference>
<dbReference type="SUPFAM" id="SSF54427">
    <property type="entry name" value="NTF2-like"/>
    <property type="match status" value="1"/>
</dbReference>
<comment type="caution">
    <text evidence="2">The sequence shown here is derived from an EMBL/GenBank/DDBJ whole genome shotgun (WGS) entry which is preliminary data.</text>
</comment>
<dbReference type="Gene3D" id="3.10.450.50">
    <property type="match status" value="1"/>
</dbReference>
<accession>A0A2N5WYA1</accession>
<dbReference type="RefSeq" id="WP_101518859.1">
    <property type="nucleotide sequence ID" value="NZ_PKUS01000033.1"/>
</dbReference>
<dbReference type="AlphaFoldDB" id="A0A2N5WYA1"/>
<dbReference type="CDD" id="cd00531">
    <property type="entry name" value="NTF2_like"/>
    <property type="match status" value="1"/>
</dbReference>
<gene>
    <name evidence="2" type="ORF">C0039_18005</name>
</gene>
<protein>
    <submittedName>
        <fullName evidence="2">Nuclear transport factor 2 family protein</fullName>
    </submittedName>
</protein>
<sequence length="143" mass="16187">MIEELTLADRLALHELPGIYGDAIDDRNWDELDRVFSPDAVFEVRGLVTMTGLADIKRYMEEEGQHPLAHLMTNIHIAVDESGVRLFSRAIAPVPRGDATGEGYPVHFGSYYDQVVKTASGWRVRHRVFSSKRLHKRTALVDQ</sequence>
<dbReference type="InterPro" id="IPR037401">
    <property type="entry name" value="SnoaL-like"/>
</dbReference>
<evidence type="ECO:0000259" key="1">
    <source>
        <dbReference type="Pfam" id="PF13577"/>
    </source>
</evidence>
<name>A0A2N5WYA1_9GAMM</name>
<evidence type="ECO:0000313" key="3">
    <source>
        <dbReference type="Proteomes" id="UP000235005"/>
    </source>
</evidence>
<keyword evidence="3" id="KW-1185">Reference proteome</keyword>
<evidence type="ECO:0000313" key="2">
    <source>
        <dbReference type="EMBL" id="PLW67225.1"/>
    </source>
</evidence>